<protein>
    <recommendedName>
        <fullName evidence="4">SH3 domain-containing protein</fullName>
    </recommendedName>
</protein>
<dbReference type="CDD" id="cd00174">
    <property type="entry name" value="SH3"/>
    <property type="match status" value="1"/>
</dbReference>
<dbReference type="Proteomes" id="UP000053758">
    <property type="component" value="Unassembled WGS sequence"/>
</dbReference>
<dbReference type="PROSITE" id="PS50002">
    <property type="entry name" value="SH3"/>
    <property type="match status" value="1"/>
</dbReference>
<dbReference type="SUPFAM" id="SSF50044">
    <property type="entry name" value="SH3-domain"/>
    <property type="match status" value="1"/>
</dbReference>
<feature type="region of interest" description="Disordered" evidence="3">
    <location>
        <begin position="85"/>
        <end position="344"/>
    </location>
</feature>
<dbReference type="InterPro" id="IPR036028">
    <property type="entry name" value="SH3-like_dom_sf"/>
</dbReference>
<evidence type="ECO:0000313" key="6">
    <source>
        <dbReference type="Proteomes" id="UP000053758"/>
    </source>
</evidence>
<dbReference type="RefSeq" id="XP_014654235.1">
    <property type="nucleotide sequence ID" value="XM_014798749.1"/>
</dbReference>
<feature type="domain" description="SH3" evidence="4">
    <location>
        <begin position="415"/>
        <end position="477"/>
    </location>
</feature>
<feature type="compositionally biased region" description="Low complexity" evidence="3">
    <location>
        <begin position="276"/>
        <end position="298"/>
    </location>
</feature>
<reference evidence="5" key="1">
    <citation type="submission" date="2014-07" db="EMBL/GenBank/DDBJ databases">
        <title>Draft genome sequence of the yeast Pseudozyma antarctica JCM 10317 known as a producer of lipase B which used in a wide range of industrial applications.</title>
        <authorList>
            <person name="Morita T."/>
            <person name="Saika A."/>
            <person name="Koike H."/>
        </authorList>
    </citation>
    <scope>NUCLEOTIDE SEQUENCE</scope>
    <source>
        <strain evidence="5">JCM 10317</strain>
    </source>
</reference>
<dbReference type="GeneID" id="26306597"/>
<evidence type="ECO:0000313" key="5">
    <source>
        <dbReference type="EMBL" id="GAK67587.1"/>
    </source>
</evidence>
<evidence type="ECO:0000256" key="2">
    <source>
        <dbReference type="PROSITE-ProRule" id="PRU00192"/>
    </source>
</evidence>
<keyword evidence="6" id="KW-1185">Reference proteome</keyword>
<dbReference type="AlphaFoldDB" id="A0A081CLP1"/>
<feature type="compositionally biased region" description="Low complexity" evidence="3">
    <location>
        <begin position="169"/>
        <end position="198"/>
    </location>
</feature>
<dbReference type="SMART" id="SM00326">
    <property type="entry name" value="SH3"/>
    <property type="match status" value="1"/>
</dbReference>
<dbReference type="Pfam" id="PF14604">
    <property type="entry name" value="SH3_9"/>
    <property type="match status" value="1"/>
</dbReference>
<dbReference type="EMBL" id="DF830086">
    <property type="protein sequence ID" value="GAK67587.1"/>
    <property type="molecule type" value="Genomic_DNA"/>
</dbReference>
<dbReference type="Gene3D" id="2.30.30.40">
    <property type="entry name" value="SH3 Domains"/>
    <property type="match status" value="1"/>
</dbReference>
<dbReference type="InterPro" id="IPR001452">
    <property type="entry name" value="SH3_domain"/>
</dbReference>
<name>A0A081CLP1_PSEA2</name>
<gene>
    <name evidence="5" type="ORF">PAN0_019c5815</name>
</gene>
<proteinExistence type="predicted"/>
<sequence length="480" mass="49142">MIQHDRSCSGSCLANPLSPHHIHISAKHIHICASLSFPSADQNGMPSIEARLKSANANADAASSRNDRKSADAVFLSASSLTPELSRVNSTPLSSDGIDALNLQPSASSSASAQLADSPNEPSPLTVAPPKPSPADTLYPSPSGGFVPSPEEGQDWRLKPPPPGRNIQAAAAAAAAAAASSSAAVSAPSTASPQSASPRPLSPVAEGVIRPVSGISPAAASNTSTPTRPPSLPSSDHTAAKIASASSRRSSQASTSVASPQLRPASGSTSSHHRLSTASASLSPLAPSSADAAAAASLKGTDDAPHEPASPQHQPDSSARSSVQAHRPSSSASHHTAKAMDASAESVHSIKVRDFAFPVDDPRHFGVWLDEPEDSSHAHDADQSHQEDAAGHDFYIEGAEDENEFDGDDGDSASVPEGVYNVLYEFEPVSEHELAVQPGDVVHVVGSIEGGWAIAISSHDPSIKGLVPATYLEWSAPLPA</sequence>
<accession>A0A081CLP1</accession>
<organism evidence="5">
    <name type="scientific">Pseudozyma antarctica</name>
    <name type="common">Yeast</name>
    <name type="synonym">Candida antarctica</name>
    <dbReference type="NCBI Taxonomy" id="84753"/>
    <lineage>
        <taxon>Eukaryota</taxon>
        <taxon>Fungi</taxon>
        <taxon>Dikarya</taxon>
        <taxon>Basidiomycota</taxon>
        <taxon>Ustilaginomycotina</taxon>
        <taxon>Ustilaginomycetes</taxon>
        <taxon>Ustilaginales</taxon>
        <taxon>Ustilaginaceae</taxon>
        <taxon>Moesziomyces</taxon>
    </lineage>
</organism>
<dbReference type="HOGENOM" id="CLU_660849_0_0_1"/>
<keyword evidence="1 2" id="KW-0728">SH3 domain</keyword>
<evidence type="ECO:0000256" key="1">
    <source>
        <dbReference type="ARBA" id="ARBA00022443"/>
    </source>
</evidence>
<evidence type="ECO:0000259" key="4">
    <source>
        <dbReference type="PROSITE" id="PS50002"/>
    </source>
</evidence>
<feature type="compositionally biased region" description="Low complexity" evidence="3">
    <location>
        <begin position="240"/>
        <end position="259"/>
    </location>
</feature>
<feature type="compositionally biased region" description="Polar residues" evidence="3">
    <location>
        <begin position="311"/>
        <end position="334"/>
    </location>
</feature>
<feature type="compositionally biased region" description="Polar residues" evidence="3">
    <location>
        <begin position="85"/>
        <end position="94"/>
    </location>
</feature>
<feature type="compositionally biased region" description="Low complexity" evidence="3">
    <location>
        <begin position="216"/>
        <end position="226"/>
    </location>
</feature>
<evidence type="ECO:0000256" key="3">
    <source>
        <dbReference type="SAM" id="MobiDB-lite"/>
    </source>
</evidence>